<keyword evidence="1" id="KW-0812">Transmembrane</keyword>
<sequence>MPGPSALVVLLGATVLSRTGFGVLLVLGYGLGTAAALTAAGLLLARGGNRLAAVGERHLPPLRRFTPYGGLLTAPVVLTAGLGLVVRSPLPR</sequence>
<evidence type="ECO:0000313" key="2">
    <source>
        <dbReference type="EMBL" id="MFB9523014.1"/>
    </source>
</evidence>
<comment type="caution">
    <text evidence="2">The sequence shown here is derived from an EMBL/GenBank/DDBJ whole genome shotgun (WGS) entry which is preliminary data.</text>
</comment>
<dbReference type="Proteomes" id="UP001589718">
    <property type="component" value="Unassembled WGS sequence"/>
</dbReference>
<dbReference type="RefSeq" id="WP_345219688.1">
    <property type="nucleotide sequence ID" value="NZ_BAAAXE010000002.1"/>
</dbReference>
<reference evidence="2 3" key="1">
    <citation type="submission" date="2024-09" db="EMBL/GenBank/DDBJ databases">
        <authorList>
            <person name="Sun Q."/>
            <person name="Mori K."/>
        </authorList>
    </citation>
    <scope>NUCLEOTIDE SEQUENCE [LARGE SCALE GENOMIC DNA]</scope>
    <source>
        <strain evidence="2 3">JCM 4362</strain>
    </source>
</reference>
<evidence type="ECO:0000313" key="3">
    <source>
        <dbReference type="Proteomes" id="UP001589718"/>
    </source>
</evidence>
<evidence type="ECO:0000256" key="1">
    <source>
        <dbReference type="SAM" id="Phobius"/>
    </source>
</evidence>
<dbReference type="EMBL" id="JBHMCR010000016">
    <property type="protein sequence ID" value="MFB9523014.1"/>
    <property type="molecule type" value="Genomic_DNA"/>
</dbReference>
<keyword evidence="1" id="KW-0472">Membrane</keyword>
<name>A0ABV5PIR9_STRCM</name>
<organism evidence="2 3">
    <name type="scientific">Streptomyces cremeus</name>
    <dbReference type="NCBI Taxonomy" id="66881"/>
    <lineage>
        <taxon>Bacteria</taxon>
        <taxon>Bacillati</taxon>
        <taxon>Actinomycetota</taxon>
        <taxon>Actinomycetes</taxon>
        <taxon>Kitasatosporales</taxon>
        <taxon>Streptomycetaceae</taxon>
        <taxon>Streptomyces</taxon>
    </lineage>
</organism>
<proteinExistence type="predicted"/>
<gene>
    <name evidence="2" type="ORF">ACFFTU_24005</name>
</gene>
<feature type="transmembrane region" description="Helical" evidence="1">
    <location>
        <begin position="65"/>
        <end position="86"/>
    </location>
</feature>
<keyword evidence="3" id="KW-1185">Reference proteome</keyword>
<keyword evidence="1" id="KW-1133">Transmembrane helix</keyword>
<feature type="transmembrane region" description="Helical" evidence="1">
    <location>
        <begin position="27"/>
        <end position="45"/>
    </location>
</feature>
<protein>
    <submittedName>
        <fullName evidence="2">Uncharacterized protein</fullName>
    </submittedName>
</protein>
<accession>A0ABV5PIR9</accession>